<comment type="caution">
    <text evidence="1">The sequence shown here is derived from an EMBL/GenBank/DDBJ whole genome shotgun (WGS) entry which is preliminary data.</text>
</comment>
<evidence type="ECO:0000313" key="2">
    <source>
        <dbReference type="Proteomes" id="UP000676035"/>
    </source>
</evidence>
<gene>
    <name evidence="1" type="ORF">KFS80_15150</name>
</gene>
<reference evidence="1 2" key="1">
    <citation type="submission" date="2021-04" db="EMBL/GenBank/DDBJ databases">
        <title>Pseudomonas rustica sp. nov. isolated from raw milk.</title>
        <authorList>
            <person name="Fiedler G."/>
            <person name="Gieschler S."/>
            <person name="Kabisch J."/>
            <person name="Grimmler C."/>
            <person name="Brinks E."/>
            <person name="Wagner N."/>
            <person name="Hetzer B."/>
            <person name="Franz C.M.A.P."/>
            <person name="Boehnlein C."/>
        </authorList>
    </citation>
    <scope>NUCLEOTIDE SEQUENCE [LARGE SCALE GENOMIC DNA]</scope>
    <source>
        <strain evidence="1 2">MBT-4</strain>
    </source>
</reference>
<protein>
    <submittedName>
        <fullName evidence="1">Uncharacterized protein</fullName>
    </submittedName>
</protein>
<organism evidence="1 2">
    <name type="scientific">Pseudomonas rustica</name>
    <dbReference type="NCBI Taxonomy" id="2827099"/>
    <lineage>
        <taxon>Bacteria</taxon>
        <taxon>Pseudomonadati</taxon>
        <taxon>Pseudomonadota</taxon>
        <taxon>Gammaproteobacteria</taxon>
        <taxon>Pseudomonadales</taxon>
        <taxon>Pseudomonadaceae</taxon>
        <taxon>Pseudomonas</taxon>
    </lineage>
</organism>
<dbReference type="Proteomes" id="UP000676035">
    <property type="component" value="Unassembled WGS sequence"/>
</dbReference>
<keyword evidence="2" id="KW-1185">Reference proteome</keyword>
<accession>A0ABS5N085</accession>
<name>A0ABS5N085_9PSED</name>
<dbReference type="EMBL" id="JAGYHF010000007">
    <property type="protein sequence ID" value="MBS4079626.1"/>
    <property type="molecule type" value="Genomic_DNA"/>
</dbReference>
<proteinExistence type="predicted"/>
<sequence length="79" mass="8756">MDVFSGDEYIALALRLHHGLSDIQGDDVPLFERFIANGWATGEPSDVSGQRTYSNAMLLPVCYKALNLTPERLVSSNDR</sequence>
<dbReference type="RefSeq" id="WP_212545204.1">
    <property type="nucleotide sequence ID" value="NZ_JAGYHF010000007.1"/>
</dbReference>
<evidence type="ECO:0000313" key="1">
    <source>
        <dbReference type="EMBL" id="MBS4079626.1"/>
    </source>
</evidence>